<evidence type="ECO:0000313" key="1">
    <source>
        <dbReference type="EMBL" id="KAF9647017.1"/>
    </source>
</evidence>
<feature type="non-terminal residue" evidence="1">
    <location>
        <position position="181"/>
    </location>
</feature>
<keyword evidence="2" id="KW-1185">Reference proteome</keyword>
<protein>
    <submittedName>
        <fullName evidence="1">Uncharacterized protein</fullName>
    </submittedName>
</protein>
<feature type="non-terminal residue" evidence="1">
    <location>
        <position position="1"/>
    </location>
</feature>
<sequence>QSLCQAAVLNSIDDSCILAPPDGPTTIGETEHEAIAWCTKPRRGTRLIPGGVLKGVQFTRTPYYTLTSLKSGDWMDPRGADPRGSPIGGLVFSSSWSRDNKNDYKQLLRWVLFYFKVCGPASPNARYFCERVYNRIGCAYNAPNNAKNGTLESCQGANQDYPGIYTDYNGQIRTYNQPPSS</sequence>
<accession>A0ACB6ZBW6</accession>
<evidence type="ECO:0000313" key="2">
    <source>
        <dbReference type="Proteomes" id="UP000886501"/>
    </source>
</evidence>
<reference evidence="1" key="1">
    <citation type="submission" date="2019-10" db="EMBL/GenBank/DDBJ databases">
        <authorList>
            <consortium name="DOE Joint Genome Institute"/>
            <person name="Kuo A."/>
            <person name="Miyauchi S."/>
            <person name="Kiss E."/>
            <person name="Drula E."/>
            <person name="Kohler A."/>
            <person name="Sanchez-Garcia M."/>
            <person name="Andreopoulos B."/>
            <person name="Barry K.W."/>
            <person name="Bonito G."/>
            <person name="Buee M."/>
            <person name="Carver A."/>
            <person name="Chen C."/>
            <person name="Cichocki N."/>
            <person name="Clum A."/>
            <person name="Culley D."/>
            <person name="Crous P.W."/>
            <person name="Fauchery L."/>
            <person name="Girlanda M."/>
            <person name="Hayes R."/>
            <person name="Keri Z."/>
            <person name="Labutti K."/>
            <person name="Lipzen A."/>
            <person name="Lombard V."/>
            <person name="Magnuson J."/>
            <person name="Maillard F."/>
            <person name="Morin E."/>
            <person name="Murat C."/>
            <person name="Nolan M."/>
            <person name="Ohm R."/>
            <person name="Pangilinan J."/>
            <person name="Pereira M."/>
            <person name="Perotto S."/>
            <person name="Peter M."/>
            <person name="Riley R."/>
            <person name="Sitrit Y."/>
            <person name="Stielow B."/>
            <person name="Szollosi G."/>
            <person name="Zifcakova L."/>
            <person name="Stursova M."/>
            <person name="Spatafora J.W."/>
            <person name="Tedersoo L."/>
            <person name="Vaario L.-M."/>
            <person name="Yamada A."/>
            <person name="Yan M."/>
            <person name="Wang P."/>
            <person name="Xu J."/>
            <person name="Bruns T."/>
            <person name="Baldrian P."/>
            <person name="Vilgalys R."/>
            <person name="Henrissat B."/>
            <person name="Grigoriev I.V."/>
            <person name="Hibbett D."/>
            <person name="Nagy L.G."/>
            <person name="Martin F.M."/>
        </authorList>
    </citation>
    <scope>NUCLEOTIDE SEQUENCE</scope>
    <source>
        <strain evidence="1">P2</strain>
    </source>
</reference>
<proteinExistence type="predicted"/>
<comment type="caution">
    <text evidence="1">The sequence shown here is derived from an EMBL/GenBank/DDBJ whole genome shotgun (WGS) entry which is preliminary data.</text>
</comment>
<dbReference type="EMBL" id="MU118043">
    <property type="protein sequence ID" value="KAF9647017.1"/>
    <property type="molecule type" value="Genomic_DNA"/>
</dbReference>
<dbReference type="Proteomes" id="UP000886501">
    <property type="component" value="Unassembled WGS sequence"/>
</dbReference>
<name>A0ACB6ZBW6_THEGA</name>
<reference evidence="1" key="2">
    <citation type="journal article" date="2020" name="Nat. Commun.">
        <title>Large-scale genome sequencing of mycorrhizal fungi provides insights into the early evolution of symbiotic traits.</title>
        <authorList>
            <person name="Miyauchi S."/>
            <person name="Kiss E."/>
            <person name="Kuo A."/>
            <person name="Drula E."/>
            <person name="Kohler A."/>
            <person name="Sanchez-Garcia M."/>
            <person name="Morin E."/>
            <person name="Andreopoulos B."/>
            <person name="Barry K.W."/>
            <person name="Bonito G."/>
            <person name="Buee M."/>
            <person name="Carver A."/>
            <person name="Chen C."/>
            <person name="Cichocki N."/>
            <person name="Clum A."/>
            <person name="Culley D."/>
            <person name="Crous P.W."/>
            <person name="Fauchery L."/>
            <person name="Girlanda M."/>
            <person name="Hayes R.D."/>
            <person name="Keri Z."/>
            <person name="LaButti K."/>
            <person name="Lipzen A."/>
            <person name="Lombard V."/>
            <person name="Magnuson J."/>
            <person name="Maillard F."/>
            <person name="Murat C."/>
            <person name="Nolan M."/>
            <person name="Ohm R.A."/>
            <person name="Pangilinan J."/>
            <person name="Pereira M.F."/>
            <person name="Perotto S."/>
            <person name="Peter M."/>
            <person name="Pfister S."/>
            <person name="Riley R."/>
            <person name="Sitrit Y."/>
            <person name="Stielow J.B."/>
            <person name="Szollosi G."/>
            <person name="Zifcakova L."/>
            <person name="Stursova M."/>
            <person name="Spatafora J.W."/>
            <person name="Tedersoo L."/>
            <person name="Vaario L.M."/>
            <person name="Yamada A."/>
            <person name="Yan M."/>
            <person name="Wang P."/>
            <person name="Xu J."/>
            <person name="Bruns T."/>
            <person name="Baldrian P."/>
            <person name="Vilgalys R."/>
            <person name="Dunand C."/>
            <person name="Henrissat B."/>
            <person name="Grigoriev I.V."/>
            <person name="Hibbett D."/>
            <person name="Nagy L.G."/>
            <person name="Martin F.M."/>
        </authorList>
    </citation>
    <scope>NUCLEOTIDE SEQUENCE</scope>
    <source>
        <strain evidence="1">P2</strain>
    </source>
</reference>
<organism evidence="1 2">
    <name type="scientific">Thelephora ganbajun</name>
    <name type="common">Ganba fungus</name>
    <dbReference type="NCBI Taxonomy" id="370292"/>
    <lineage>
        <taxon>Eukaryota</taxon>
        <taxon>Fungi</taxon>
        <taxon>Dikarya</taxon>
        <taxon>Basidiomycota</taxon>
        <taxon>Agaricomycotina</taxon>
        <taxon>Agaricomycetes</taxon>
        <taxon>Thelephorales</taxon>
        <taxon>Thelephoraceae</taxon>
        <taxon>Thelephora</taxon>
    </lineage>
</organism>
<gene>
    <name evidence="1" type="ORF">BDM02DRAFT_3067844</name>
</gene>